<keyword evidence="1" id="KW-0472">Membrane</keyword>
<organism evidence="3 4">
    <name type="scientific">Hipposideros armiger</name>
    <name type="common">Great Himalayan leaf-nosed bat</name>
    <dbReference type="NCBI Taxonomy" id="186990"/>
    <lineage>
        <taxon>Eukaryota</taxon>
        <taxon>Metazoa</taxon>
        <taxon>Chordata</taxon>
        <taxon>Craniata</taxon>
        <taxon>Vertebrata</taxon>
        <taxon>Euteleostomi</taxon>
        <taxon>Mammalia</taxon>
        <taxon>Eutheria</taxon>
        <taxon>Laurasiatheria</taxon>
        <taxon>Chiroptera</taxon>
        <taxon>Yinpterochiroptera</taxon>
        <taxon>Rhinolophoidea</taxon>
        <taxon>Hipposideridae</taxon>
        <taxon>Hipposideros</taxon>
    </lineage>
</organism>
<dbReference type="Proteomes" id="UP000694851">
    <property type="component" value="Unplaced"/>
</dbReference>
<dbReference type="GeneID" id="109394657"/>
<keyword evidence="1 4" id="KW-0812">Transmembrane</keyword>
<evidence type="ECO:0000313" key="3">
    <source>
        <dbReference type="Proteomes" id="UP000694851"/>
    </source>
</evidence>
<accession>A0A8B7T8Z1</accession>
<sequence>MWMLTLGGVFLAASQACVFCRLPSRHLSGRLAQLCSQMGAPWKDCKASWNFSAFALDEVSMNKVTEKTHRVLRVMEIKKSVSSLPSYWQWLQKIKLPEYTREALCAPTCRGSTILYNCSTCESFEVHCWPQKRCFPGPYSPPLPDLTQISELLGVPPNTTTPSVDRCRPEDLSLPPGFPAGSHDLREARILLLFVFGTVLLLGVLSLLVDLLPFPSKTPPHLCLPSGPISSNQKMTYEDADRSQPAVVKRIHPQLPLPLGGWNQPAPKVQSSRL</sequence>
<evidence type="ECO:0000256" key="1">
    <source>
        <dbReference type="SAM" id="Phobius"/>
    </source>
</evidence>
<gene>
    <name evidence="4" type="primary">TMEM95</name>
</gene>
<dbReference type="RefSeq" id="XP_019520473.1">
    <property type="nucleotide sequence ID" value="XM_019664928.1"/>
</dbReference>
<dbReference type="InterPro" id="IPR027984">
    <property type="entry name" value="TMEM95"/>
</dbReference>
<feature type="transmembrane region" description="Helical" evidence="1">
    <location>
        <begin position="190"/>
        <end position="212"/>
    </location>
</feature>
<feature type="chain" id="PRO_5034891271" evidence="2">
    <location>
        <begin position="17"/>
        <end position="274"/>
    </location>
</feature>
<evidence type="ECO:0000256" key="2">
    <source>
        <dbReference type="SAM" id="SignalP"/>
    </source>
</evidence>
<feature type="signal peptide" evidence="2">
    <location>
        <begin position="1"/>
        <end position="16"/>
    </location>
</feature>
<dbReference type="CTD" id="339168"/>
<keyword evidence="1" id="KW-1133">Transmembrane helix</keyword>
<dbReference type="GO" id="GO:0097524">
    <property type="term" value="C:sperm plasma membrane"/>
    <property type="evidence" value="ECO:0007669"/>
    <property type="project" value="InterPro"/>
</dbReference>
<name>A0A8B7T8Z1_HIPAR</name>
<keyword evidence="3" id="KW-1185">Reference proteome</keyword>
<dbReference type="PANTHER" id="PTHR38808">
    <property type="entry name" value="TRANSMEMBRANE PROTEIN 95"/>
    <property type="match status" value="1"/>
</dbReference>
<dbReference type="PANTHER" id="PTHR38808:SF1">
    <property type="entry name" value="SPERM-EGG FUSION PROTEIN TMEM95"/>
    <property type="match status" value="1"/>
</dbReference>
<reference evidence="4" key="1">
    <citation type="submission" date="2025-08" db="UniProtKB">
        <authorList>
            <consortium name="RefSeq"/>
        </authorList>
    </citation>
    <scope>IDENTIFICATION</scope>
    <source>
        <tissue evidence="4">Muscle</tissue>
    </source>
</reference>
<evidence type="ECO:0000313" key="4">
    <source>
        <dbReference type="RefSeq" id="XP_019520473.1"/>
    </source>
</evidence>
<protein>
    <submittedName>
        <fullName evidence="4">Transmembrane protein 95 isoform X1</fullName>
    </submittedName>
</protein>
<proteinExistence type="predicted"/>
<dbReference type="AlphaFoldDB" id="A0A8B7T8Z1"/>
<dbReference type="Pfam" id="PF15203">
    <property type="entry name" value="TMEM95"/>
    <property type="match status" value="2"/>
</dbReference>
<keyword evidence="2" id="KW-0732">Signal</keyword>
<dbReference type="KEGG" id="hai:109394657"/>
<dbReference type="GO" id="GO:0002080">
    <property type="term" value="C:acrosomal membrane"/>
    <property type="evidence" value="ECO:0007669"/>
    <property type="project" value="TreeGrafter"/>
</dbReference>
<dbReference type="OrthoDB" id="9936222at2759"/>
<dbReference type="GO" id="GO:0007342">
    <property type="term" value="P:fusion of sperm to egg plasma membrane involved in single fertilization"/>
    <property type="evidence" value="ECO:0007669"/>
    <property type="project" value="InterPro"/>
</dbReference>